<reference evidence="2 3" key="1">
    <citation type="journal article" date="2018" name="Nat. Genet.">
        <title>The Rosa genome provides new insights in the design of modern roses.</title>
        <authorList>
            <person name="Bendahmane M."/>
        </authorList>
    </citation>
    <scope>NUCLEOTIDE SEQUENCE [LARGE SCALE GENOMIC DNA]</scope>
    <source>
        <strain evidence="3">cv. Old Blush</strain>
    </source>
</reference>
<evidence type="ECO:0000313" key="3">
    <source>
        <dbReference type="Proteomes" id="UP000238479"/>
    </source>
</evidence>
<sequence length="386" mass="44786">MGKWGHRPNRRFFRQEKLPSPFPLPFHPQPPPPSEFWRDGVPQWEKEYCTLIGSIPWWKVVDAKNYMYGSSNVLNWDDSAGEEAFQNAKKRFWADINGLHCDISLPDSDIYIDEIDWNPFIDPDIVKEVDREYFAPDDGDGEGNDKLGQKKRKEHSAIIPLDGHNCLPDNPTNPWECDNMQSSGDLKNEAEGWNQGNNHTDLVSGEVNSWERLITQSNERMENTAWEDRDKSWRWNQMAKNSLSKNWDDGGNPWARDCQGFTHVKVNNRWGDPLNKSWGSNQPETKNLDHGENPWECGPSQYNEALTKDRGWKDCGGWKQCDSRINQRNNLDFRIKGGRWGTTNHSGQKRERSHQYIAGSQSSRFQGSDCQTGGYWRRANNRKRLS</sequence>
<dbReference type="Proteomes" id="UP000238479">
    <property type="component" value="Chromosome 1"/>
</dbReference>
<organism evidence="2 3">
    <name type="scientific">Rosa chinensis</name>
    <name type="common">China rose</name>
    <dbReference type="NCBI Taxonomy" id="74649"/>
    <lineage>
        <taxon>Eukaryota</taxon>
        <taxon>Viridiplantae</taxon>
        <taxon>Streptophyta</taxon>
        <taxon>Embryophyta</taxon>
        <taxon>Tracheophyta</taxon>
        <taxon>Spermatophyta</taxon>
        <taxon>Magnoliopsida</taxon>
        <taxon>eudicotyledons</taxon>
        <taxon>Gunneridae</taxon>
        <taxon>Pentapetalae</taxon>
        <taxon>rosids</taxon>
        <taxon>fabids</taxon>
        <taxon>Rosales</taxon>
        <taxon>Rosaceae</taxon>
        <taxon>Rosoideae</taxon>
        <taxon>Rosoideae incertae sedis</taxon>
        <taxon>Rosa</taxon>
    </lineage>
</organism>
<accession>A0A2P6S8F8</accession>
<feature type="compositionally biased region" description="Polar residues" evidence="1">
    <location>
        <begin position="358"/>
        <end position="371"/>
    </location>
</feature>
<evidence type="ECO:0000313" key="2">
    <source>
        <dbReference type="EMBL" id="PRQ54962.1"/>
    </source>
</evidence>
<feature type="region of interest" description="Disordered" evidence="1">
    <location>
        <begin position="273"/>
        <end position="295"/>
    </location>
</feature>
<protein>
    <submittedName>
        <fullName evidence="2">Uncharacterized protein</fullName>
    </submittedName>
</protein>
<feature type="region of interest" description="Disordered" evidence="1">
    <location>
        <begin position="339"/>
        <end position="373"/>
    </location>
</feature>
<dbReference type="EMBL" id="PDCK01000039">
    <property type="protein sequence ID" value="PRQ54962.1"/>
    <property type="molecule type" value="Genomic_DNA"/>
</dbReference>
<dbReference type="PANTHER" id="PTHR34567">
    <property type="entry name" value="FK506-BINDING-LIKE PROTEIN"/>
    <property type="match status" value="1"/>
</dbReference>
<dbReference type="Gramene" id="PRQ54962">
    <property type="protein sequence ID" value="PRQ54962"/>
    <property type="gene ID" value="RchiOBHm_Chr1g0319371"/>
</dbReference>
<proteinExistence type="predicted"/>
<keyword evidence="3" id="KW-1185">Reference proteome</keyword>
<comment type="caution">
    <text evidence="2">The sequence shown here is derived from an EMBL/GenBank/DDBJ whole genome shotgun (WGS) entry which is preliminary data.</text>
</comment>
<name>A0A2P6S8F8_ROSCH</name>
<dbReference type="OMA" id="NGENPWE"/>
<dbReference type="STRING" id="74649.A0A2P6S8F8"/>
<evidence type="ECO:0000256" key="1">
    <source>
        <dbReference type="SAM" id="MobiDB-lite"/>
    </source>
</evidence>
<dbReference type="OrthoDB" id="1888797at2759"/>
<gene>
    <name evidence="2" type="ORF">RchiOBHm_Chr1g0319371</name>
</gene>
<dbReference type="AlphaFoldDB" id="A0A2P6S8F8"/>
<feature type="region of interest" description="Disordered" evidence="1">
    <location>
        <begin position="134"/>
        <end position="154"/>
    </location>
</feature>
<dbReference type="PANTHER" id="PTHR34567:SF9">
    <property type="entry name" value="CONTAINING PROTEIN, PUTATIVE-RELATED"/>
    <property type="match status" value="1"/>
</dbReference>